<comment type="caution">
    <text evidence="1">The sequence shown here is derived from an EMBL/GenBank/DDBJ whole genome shotgun (WGS) entry which is preliminary data.</text>
</comment>
<dbReference type="EMBL" id="JBBPBM010001795">
    <property type="protein sequence ID" value="KAK8481895.1"/>
    <property type="molecule type" value="Genomic_DNA"/>
</dbReference>
<name>A0ABR1ZMN6_9ROSI</name>
<proteinExistence type="predicted"/>
<protein>
    <submittedName>
        <fullName evidence="1">Uncharacterized protein</fullName>
    </submittedName>
</protein>
<organism evidence="1 2">
    <name type="scientific">Hibiscus sabdariffa</name>
    <name type="common">roselle</name>
    <dbReference type="NCBI Taxonomy" id="183260"/>
    <lineage>
        <taxon>Eukaryota</taxon>
        <taxon>Viridiplantae</taxon>
        <taxon>Streptophyta</taxon>
        <taxon>Embryophyta</taxon>
        <taxon>Tracheophyta</taxon>
        <taxon>Spermatophyta</taxon>
        <taxon>Magnoliopsida</taxon>
        <taxon>eudicotyledons</taxon>
        <taxon>Gunneridae</taxon>
        <taxon>Pentapetalae</taxon>
        <taxon>rosids</taxon>
        <taxon>malvids</taxon>
        <taxon>Malvales</taxon>
        <taxon>Malvaceae</taxon>
        <taxon>Malvoideae</taxon>
        <taxon>Hibiscus</taxon>
    </lineage>
</organism>
<gene>
    <name evidence="1" type="ORF">V6N12_067089</name>
</gene>
<accession>A0ABR1ZMN6</accession>
<sequence length="280" mass="30369">MDADSGEGQQEAMRAVDTVNGQSDKGRDESKTYASVAAQSTLHGSSAKSPSAIIDEEVVVLDEDVIMQRDEKIPSIQFSNRVHEKIDRNLRNAIIAEVVEVSNQQGDALQDVVVQDQQVLQPPQSKSDRVVANSNGPKKNATYLESNPEKKNRSTAPGTGSHDAIVITEQGAIENGASGSKGRRSHNVGLKRVLGTIGRNLKGRRLAETRELNGREVSEFINELSGHLDNLQDPILHHPSSADRAMDVGDIRIDDAEDVSSDSDSRYNEDHGVDMVSVAQ</sequence>
<evidence type="ECO:0000313" key="2">
    <source>
        <dbReference type="Proteomes" id="UP001472677"/>
    </source>
</evidence>
<evidence type="ECO:0000313" key="1">
    <source>
        <dbReference type="EMBL" id="KAK8481895.1"/>
    </source>
</evidence>
<dbReference type="Proteomes" id="UP001472677">
    <property type="component" value="Unassembled WGS sequence"/>
</dbReference>
<reference evidence="1 2" key="1">
    <citation type="journal article" date="2024" name="G3 (Bethesda)">
        <title>Genome assembly of Hibiscus sabdariffa L. provides insights into metabolisms of medicinal natural products.</title>
        <authorList>
            <person name="Kim T."/>
        </authorList>
    </citation>
    <scope>NUCLEOTIDE SEQUENCE [LARGE SCALE GENOMIC DNA]</scope>
    <source>
        <strain evidence="1">TK-2024</strain>
        <tissue evidence="1">Old leaves</tissue>
    </source>
</reference>
<keyword evidence="2" id="KW-1185">Reference proteome</keyword>